<evidence type="ECO:0000256" key="10">
    <source>
        <dbReference type="ARBA" id="ARBA00023180"/>
    </source>
</evidence>
<accession>A0AAD5L3H3</accession>
<keyword evidence="8 16" id="KW-1133">Transmembrane helix</keyword>
<keyword evidence="18" id="KW-1185">Reference proteome</keyword>
<evidence type="ECO:0000256" key="12">
    <source>
        <dbReference type="ARBA" id="ARBA00045280"/>
    </source>
</evidence>
<feature type="transmembrane region" description="Helical" evidence="16">
    <location>
        <begin position="240"/>
        <end position="263"/>
    </location>
</feature>
<dbReference type="Gene3D" id="1.20.1080.10">
    <property type="entry name" value="Glycerol uptake facilitator protein"/>
    <property type="match status" value="1"/>
</dbReference>
<feature type="transmembrane region" description="Helical" evidence="16">
    <location>
        <begin position="61"/>
        <end position="88"/>
    </location>
</feature>
<keyword evidence="9 16" id="KW-0472">Membrane</keyword>
<evidence type="ECO:0000256" key="14">
    <source>
        <dbReference type="ARBA" id="ARBA00049716"/>
    </source>
</evidence>
<evidence type="ECO:0000256" key="9">
    <source>
        <dbReference type="ARBA" id="ARBA00023136"/>
    </source>
</evidence>
<comment type="function">
    <text evidence="12">Aquaglyceroporin that may modulate the water content and osmolytes during anhydrobiosis.</text>
</comment>
<comment type="caution">
    <text evidence="17">The sequence shown here is derived from an EMBL/GenBank/DDBJ whole genome shotgun (WGS) entry which is preliminary data.</text>
</comment>
<evidence type="ECO:0000256" key="15">
    <source>
        <dbReference type="RuleBase" id="RU000477"/>
    </source>
</evidence>
<name>A0AAD5L3H3_9CRUS</name>
<keyword evidence="5" id="KW-1003">Cell membrane</keyword>
<evidence type="ECO:0000313" key="18">
    <source>
        <dbReference type="Proteomes" id="UP000820818"/>
    </source>
</evidence>
<dbReference type="Pfam" id="PF00230">
    <property type="entry name" value="MIP"/>
    <property type="match status" value="1"/>
</dbReference>
<evidence type="ECO:0000256" key="16">
    <source>
        <dbReference type="SAM" id="Phobius"/>
    </source>
</evidence>
<evidence type="ECO:0000256" key="13">
    <source>
        <dbReference type="ARBA" id="ARBA00049592"/>
    </source>
</evidence>
<dbReference type="PRINTS" id="PR02015">
    <property type="entry name" value="AQUAPORIN3"/>
</dbReference>
<feature type="transmembrane region" description="Helical" evidence="16">
    <location>
        <begin position="151"/>
        <end position="177"/>
    </location>
</feature>
<keyword evidence="4 15" id="KW-0813">Transport</keyword>
<dbReference type="InterPro" id="IPR000425">
    <property type="entry name" value="MIP"/>
</dbReference>
<feature type="transmembrane region" description="Helical" evidence="16">
    <location>
        <begin position="184"/>
        <end position="202"/>
    </location>
</feature>
<dbReference type="PRINTS" id="PR00783">
    <property type="entry name" value="MINTRINSICP"/>
</dbReference>
<evidence type="ECO:0000256" key="8">
    <source>
        <dbReference type="ARBA" id="ARBA00022989"/>
    </source>
</evidence>
<dbReference type="AlphaFoldDB" id="A0AAD5L3H3"/>
<feature type="transmembrane region" description="Helical" evidence="16">
    <location>
        <begin position="100"/>
        <end position="121"/>
    </location>
</feature>
<evidence type="ECO:0000256" key="3">
    <source>
        <dbReference type="ARBA" id="ARBA00020971"/>
    </source>
</evidence>
<sequence length="271" mass="29435">MVDKRCVRKAISLSAYPLIREFLGELSGTFVLVLCTIGTQAQAVLTKRKLAEFLANRMGDGIGVMAGIWVAGGVSGAHMNPAMTFALACTGKVPWRKVPAYWAAQYLGAFAATSCVFGVYYDAIYAQTGGQFIMTDEDPGFAAIFAPYPSAYLSTAGAVVDSIIGSTLLLICASAIVDQRNCKVPVPFIAFYMGFIVIGLGISHSMNCGLPINPARDFSARLFTYLVGWGPQVFSYDNWMWFWIPLVIPHFGAFLGAFIYIIFVSSHWPVV</sequence>
<evidence type="ECO:0000256" key="4">
    <source>
        <dbReference type="ARBA" id="ARBA00022448"/>
    </source>
</evidence>
<evidence type="ECO:0000256" key="1">
    <source>
        <dbReference type="ARBA" id="ARBA00004651"/>
    </source>
</evidence>
<feature type="transmembrane region" description="Helical" evidence="16">
    <location>
        <begin position="21"/>
        <end position="41"/>
    </location>
</feature>
<comment type="subunit">
    <text evidence="14">Homotetramer; each monomer provides an independent glycerol/water pore. Could also exist in other oligomeric states.</text>
</comment>
<evidence type="ECO:0000256" key="7">
    <source>
        <dbReference type="ARBA" id="ARBA00022737"/>
    </source>
</evidence>
<dbReference type="InterPro" id="IPR022357">
    <property type="entry name" value="MIP_CS"/>
</dbReference>
<comment type="function">
    <text evidence="13">Aquaglyceroporins form homotetrameric transmembrane channels, with each monomer independently mediating glycerol and water transport across the plasma membrane along their osmotic gradient. Could also be permeable to urea. Also participates in cell permeability to H2O2 and H2O2-mediated signaling. In skin, transports glycerol to the epidermis and stratum corneum, where it maintains hydration, elasticity, and supports lipid biosynthesis for barrier repair. In kidney, contributes to the reabsorption of water, helping the body maintain proper fluid balance.</text>
</comment>
<dbReference type="EMBL" id="WJBH02000001">
    <property type="protein sequence ID" value="KAI9564579.1"/>
    <property type="molecule type" value="Genomic_DNA"/>
</dbReference>
<dbReference type="PANTHER" id="PTHR43829:SF9">
    <property type="entry name" value="AQUAPORIN-9"/>
    <property type="match status" value="1"/>
</dbReference>
<comment type="similarity">
    <text evidence="2 15">Belongs to the MIP/aquaporin (TC 1.A.8) family.</text>
</comment>
<protein>
    <recommendedName>
        <fullName evidence="3">Aquaporin-3</fullName>
    </recommendedName>
    <alternativeName>
        <fullName evidence="11">Aquaglyceroporin-3</fullName>
    </alternativeName>
</protein>
<dbReference type="GO" id="GO:0016323">
    <property type="term" value="C:basolateral plasma membrane"/>
    <property type="evidence" value="ECO:0007669"/>
    <property type="project" value="TreeGrafter"/>
</dbReference>
<dbReference type="InterPro" id="IPR023275">
    <property type="entry name" value="Aquaporin_3"/>
</dbReference>
<dbReference type="InterPro" id="IPR023271">
    <property type="entry name" value="Aquaporin-like"/>
</dbReference>
<comment type="subcellular location">
    <subcellularLocation>
        <location evidence="1">Cell membrane</location>
        <topology evidence="1">Multi-pass membrane protein</topology>
    </subcellularLocation>
</comment>
<organism evidence="17 18">
    <name type="scientific">Daphnia sinensis</name>
    <dbReference type="NCBI Taxonomy" id="1820382"/>
    <lineage>
        <taxon>Eukaryota</taxon>
        <taxon>Metazoa</taxon>
        <taxon>Ecdysozoa</taxon>
        <taxon>Arthropoda</taxon>
        <taxon>Crustacea</taxon>
        <taxon>Branchiopoda</taxon>
        <taxon>Diplostraca</taxon>
        <taxon>Cladocera</taxon>
        <taxon>Anomopoda</taxon>
        <taxon>Daphniidae</taxon>
        <taxon>Daphnia</taxon>
        <taxon>Daphnia similis group</taxon>
    </lineage>
</organism>
<dbReference type="GO" id="GO:0015250">
    <property type="term" value="F:water channel activity"/>
    <property type="evidence" value="ECO:0007669"/>
    <property type="project" value="TreeGrafter"/>
</dbReference>
<evidence type="ECO:0000256" key="11">
    <source>
        <dbReference type="ARBA" id="ARBA00033020"/>
    </source>
</evidence>
<dbReference type="Proteomes" id="UP000820818">
    <property type="component" value="Linkage Group LG1"/>
</dbReference>
<evidence type="ECO:0000256" key="2">
    <source>
        <dbReference type="ARBA" id="ARBA00006175"/>
    </source>
</evidence>
<evidence type="ECO:0000256" key="5">
    <source>
        <dbReference type="ARBA" id="ARBA00022475"/>
    </source>
</evidence>
<proteinExistence type="inferred from homology"/>
<dbReference type="PROSITE" id="PS00221">
    <property type="entry name" value="MIP"/>
    <property type="match status" value="1"/>
</dbReference>
<reference evidence="17 18" key="1">
    <citation type="submission" date="2022-05" db="EMBL/GenBank/DDBJ databases">
        <title>A multi-omics perspective on studying reproductive biology in Daphnia sinensis.</title>
        <authorList>
            <person name="Jia J."/>
        </authorList>
    </citation>
    <scope>NUCLEOTIDE SEQUENCE [LARGE SCALE GENOMIC DNA]</scope>
    <source>
        <strain evidence="17 18">WSL</strain>
    </source>
</reference>
<keyword evidence="6 15" id="KW-0812">Transmembrane</keyword>
<keyword evidence="10" id="KW-0325">Glycoprotein</keyword>
<evidence type="ECO:0000313" key="17">
    <source>
        <dbReference type="EMBL" id="KAI9564579.1"/>
    </source>
</evidence>
<dbReference type="GO" id="GO:0015254">
    <property type="term" value="F:glycerol channel activity"/>
    <property type="evidence" value="ECO:0007669"/>
    <property type="project" value="TreeGrafter"/>
</dbReference>
<gene>
    <name evidence="17" type="ORF">GHT06_008319</name>
</gene>
<evidence type="ECO:0000256" key="6">
    <source>
        <dbReference type="ARBA" id="ARBA00022692"/>
    </source>
</evidence>
<dbReference type="SUPFAM" id="SSF81338">
    <property type="entry name" value="Aquaporin-like"/>
    <property type="match status" value="1"/>
</dbReference>
<dbReference type="PANTHER" id="PTHR43829">
    <property type="entry name" value="AQUAPORIN OR AQUAGLYCEROPORIN RELATED"/>
    <property type="match status" value="1"/>
</dbReference>
<dbReference type="InterPro" id="IPR050363">
    <property type="entry name" value="MIP/Aquaporin"/>
</dbReference>
<keyword evidence="7" id="KW-0677">Repeat</keyword>